<dbReference type="Pfam" id="PF02872">
    <property type="entry name" value="5_nucleotid_C"/>
    <property type="match status" value="1"/>
</dbReference>
<dbReference type="GO" id="GO:0030288">
    <property type="term" value="C:outer membrane-bounded periplasmic space"/>
    <property type="evidence" value="ECO:0007669"/>
    <property type="project" value="TreeGrafter"/>
</dbReference>
<dbReference type="PANTHER" id="PTHR11575:SF6">
    <property type="entry name" value="2',3'-CYCLIC-NUCLEOTIDE 2'-PHOSPHODIESTERASE_3'-NUCLEOTIDASE"/>
    <property type="match status" value="1"/>
</dbReference>
<dbReference type="GO" id="GO:0008663">
    <property type="term" value="F:2',3'-cyclic-nucleotide 2'-phosphodiesterase activity"/>
    <property type="evidence" value="ECO:0007669"/>
    <property type="project" value="UniProtKB-EC"/>
</dbReference>
<keyword evidence="8 11" id="KW-0547">Nucleotide-binding</keyword>
<comment type="catalytic activity">
    <reaction evidence="2">
        <text>a nucleoside 2',3'-cyclic phosphate + H2O = a nucleoside 3'-phosphate + H(+)</text>
        <dbReference type="Rhea" id="RHEA:19621"/>
        <dbReference type="ChEBI" id="CHEBI:15377"/>
        <dbReference type="ChEBI" id="CHEBI:15378"/>
        <dbReference type="ChEBI" id="CHEBI:66949"/>
        <dbReference type="ChEBI" id="CHEBI:66954"/>
        <dbReference type="EC" id="3.1.4.16"/>
    </reaction>
</comment>
<name>A0A420E659_9ALTE</name>
<comment type="subcellular location">
    <subcellularLocation>
        <location evidence="4">Cell envelope</location>
    </subcellularLocation>
</comment>
<dbReference type="GO" id="GO:0009166">
    <property type="term" value="P:nucleotide catabolic process"/>
    <property type="evidence" value="ECO:0007669"/>
    <property type="project" value="InterPro"/>
</dbReference>
<evidence type="ECO:0000256" key="7">
    <source>
        <dbReference type="ARBA" id="ARBA00022729"/>
    </source>
</evidence>
<evidence type="ECO:0000256" key="2">
    <source>
        <dbReference type="ARBA" id="ARBA00001730"/>
    </source>
</evidence>
<dbReference type="PROSITE" id="PS00786">
    <property type="entry name" value="5_NUCLEOTIDASE_2"/>
    <property type="match status" value="1"/>
</dbReference>
<dbReference type="CDD" id="cd07410">
    <property type="entry name" value="MPP_CpdB_N"/>
    <property type="match status" value="1"/>
</dbReference>
<dbReference type="PRINTS" id="PR01607">
    <property type="entry name" value="APYRASEFAMLY"/>
</dbReference>
<dbReference type="InterPro" id="IPR008334">
    <property type="entry name" value="5'-Nucleotdase_C"/>
</dbReference>
<dbReference type="GO" id="GO:0046872">
    <property type="term" value="F:metal ion binding"/>
    <property type="evidence" value="ECO:0007669"/>
    <property type="project" value="UniProtKB-KW"/>
</dbReference>
<organism evidence="14 15">
    <name type="scientific">Alginatibacterium sediminis</name>
    <dbReference type="NCBI Taxonomy" id="2164068"/>
    <lineage>
        <taxon>Bacteria</taxon>
        <taxon>Pseudomonadati</taxon>
        <taxon>Pseudomonadota</taxon>
        <taxon>Gammaproteobacteria</taxon>
        <taxon>Alteromonadales</taxon>
        <taxon>Alteromonadaceae</taxon>
        <taxon>Alginatibacterium</taxon>
    </lineage>
</organism>
<keyword evidence="9 11" id="KW-0378">Hydrolase</keyword>
<evidence type="ECO:0000256" key="4">
    <source>
        <dbReference type="ARBA" id="ARBA00004196"/>
    </source>
</evidence>
<dbReference type="InterPro" id="IPR004843">
    <property type="entry name" value="Calcineurin-like_PHP"/>
</dbReference>
<evidence type="ECO:0000256" key="3">
    <source>
        <dbReference type="ARBA" id="ARBA00001968"/>
    </source>
</evidence>
<evidence type="ECO:0000256" key="9">
    <source>
        <dbReference type="ARBA" id="ARBA00022801"/>
    </source>
</evidence>
<feature type="domain" description="Calcineurin-like phosphoesterase" evidence="12">
    <location>
        <begin position="40"/>
        <end position="278"/>
    </location>
</feature>
<evidence type="ECO:0000256" key="11">
    <source>
        <dbReference type="RuleBase" id="RU362119"/>
    </source>
</evidence>
<dbReference type="PANTHER" id="PTHR11575">
    <property type="entry name" value="5'-NUCLEOTIDASE-RELATED"/>
    <property type="match status" value="1"/>
</dbReference>
<evidence type="ECO:0000259" key="13">
    <source>
        <dbReference type="Pfam" id="PF02872"/>
    </source>
</evidence>
<evidence type="ECO:0000256" key="8">
    <source>
        <dbReference type="ARBA" id="ARBA00022741"/>
    </source>
</evidence>
<dbReference type="Gene3D" id="3.60.21.10">
    <property type="match status" value="1"/>
</dbReference>
<dbReference type="Pfam" id="PF00149">
    <property type="entry name" value="Metallophos"/>
    <property type="match status" value="1"/>
</dbReference>
<dbReference type="GO" id="GO:0000166">
    <property type="term" value="F:nucleotide binding"/>
    <property type="evidence" value="ECO:0007669"/>
    <property type="project" value="UniProtKB-KW"/>
</dbReference>
<comment type="similarity">
    <text evidence="5 11">Belongs to the 5'-nucleotidase family.</text>
</comment>
<evidence type="ECO:0000256" key="6">
    <source>
        <dbReference type="ARBA" id="ARBA00022723"/>
    </source>
</evidence>
<evidence type="ECO:0000256" key="5">
    <source>
        <dbReference type="ARBA" id="ARBA00006654"/>
    </source>
</evidence>
<evidence type="ECO:0000256" key="10">
    <source>
        <dbReference type="ARBA" id="ARBA00023268"/>
    </source>
</evidence>
<accession>A0A420E659</accession>
<dbReference type="OrthoDB" id="9803927at2"/>
<dbReference type="InterPro" id="IPR029052">
    <property type="entry name" value="Metallo-depent_PP-like"/>
</dbReference>
<comment type="cofactor">
    <cofactor evidence="3">
        <name>a divalent metal cation</name>
        <dbReference type="ChEBI" id="CHEBI:60240"/>
    </cofactor>
</comment>
<gene>
    <name evidence="14" type="ORF">DBZ36_19370</name>
</gene>
<evidence type="ECO:0000313" key="15">
    <source>
        <dbReference type="Proteomes" id="UP000286482"/>
    </source>
</evidence>
<dbReference type="Proteomes" id="UP000286482">
    <property type="component" value="Unassembled WGS sequence"/>
</dbReference>
<proteinExistence type="inferred from homology"/>
<dbReference type="InterPro" id="IPR036907">
    <property type="entry name" value="5'-Nucleotdase_C_sf"/>
</dbReference>
<keyword evidence="7 11" id="KW-0732">Signal</keyword>
<protein>
    <submittedName>
        <fullName evidence="14">Bifunctional 2',3'-cyclic-nucleotide 2'-phosphodiesterase/3'-nucleotidase</fullName>
    </submittedName>
</protein>
<feature type="chain" id="PRO_5018816460" evidence="11">
    <location>
        <begin position="29"/>
        <end position="656"/>
    </location>
</feature>
<dbReference type="InterPro" id="IPR006146">
    <property type="entry name" value="5'-Nucleotdase_CS"/>
</dbReference>
<evidence type="ECO:0000259" key="12">
    <source>
        <dbReference type="Pfam" id="PF00149"/>
    </source>
</evidence>
<dbReference type="Gene3D" id="3.90.780.10">
    <property type="entry name" value="5'-Nucleotidase, C-terminal domain"/>
    <property type="match status" value="1"/>
</dbReference>
<feature type="domain" description="5'-Nucleotidase C-terminal" evidence="13">
    <location>
        <begin position="381"/>
        <end position="564"/>
    </location>
</feature>
<dbReference type="AlphaFoldDB" id="A0A420E659"/>
<dbReference type="SUPFAM" id="SSF55816">
    <property type="entry name" value="5'-nucleotidase (syn. UDP-sugar hydrolase), C-terminal domain"/>
    <property type="match status" value="1"/>
</dbReference>
<evidence type="ECO:0000313" key="14">
    <source>
        <dbReference type="EMBL" id="RKF13339.1"/>
    </source>
</evidence>
<comment type="catalytic activity">
    <reaction evidence="1">
        <text>a ribonucleoside 3'-phosphate + H2O = a ribonucleoside + phosphate</text>
        <dbReference type="Rhea" id="RHEA:10144"/>
        <dbReference type="ChEBI" id="CHEBI:13197"/>
        <dbReference type="ChEBI" id="CHEBI:15377"/>
        <dbReference type="ChEBI" id="CHEBI:18254"/>
        <dbReference type="ChEBI" id="CHEBI:43474"/>
        <dbReference type="EC" id="3.1.3.6"/>
    </reaction>
</comment>
<keyword evidence="15" id="KW-1185">Reference proteome</keyword>
<dbReference type="NCBIfam" id="NF006938">
    <property type="entry name" value="PRK09420.1"/>
    <property type="match status" value="1"/>
</dbReference>
<comment type="caution">
    <text evidence="14">The sequence shown here is derived from an EMBL/GenBank/DDBJ whole genome shotgun (WGS) entry which is preliminary data.</text>
</comment>
<evidence type="ECO:0000256" key="1">
    <source>
        <dbReference type="ARBA" id="ARBA00000527"/>
    </source>
</evidence>
<keyword evidence="10" id="KW-0511">Multifunctional enzyme</keyword>
<keyword evidence="6" id="KW-0479">Metal-binding</keyword>
<dbReference type="InterPro" id="IPR041827">
    <property type="entry name" value="CpdB_N"/>
</dbReference>
<dbReference type="GO" id="GO:0008254">
    <property type="term" value="F:3'-nucleotidase activity"/>
    <property type="evidence" value="ECO:0007669"/>
    <property type="project" value="UniProtKB-EC"/>
</dbReference>
<feature type="signal peptide" evidence="11">
    <location>
        <begin position="1"/>
        <end position="28"/>
    </location>
</feature>
<sequence length="656" mass="70988">MRNIVVKSTRNALGLAVSLALVSHLGFAADIPENTQVQLRLLETTDIHMNLMNYNYFKGKTDEKIGLVKAATLIKEARAEVANSVLVDNGDLIQGSPMGDYMARKGLGDGEVHPVYKAMNQLDYAVGNIGNHEFNFGLDFLAKTLAGAEFPYISANVFVDDGNGNEKPYFQPYHIVEQSVKDANGEMRQLKIGFIGFVPPQIMNWDKANLEGKVVSKDIIEMANLYVPQMKAEGADVVVAIPHSGLSVGAYQSLDENATYHLASVEGIDAILFGHAHQNFPGGKGYNGLEDKGIDNVNGSINGIPAVMPGFWANHIGLIDLNLQYQAGEWSVESFATELRSVENSTADADILASVADAHQATDQWVSEPFAKIAEPVNSFFALAQDDPSIQIVSDAQIWYGQKLIKGTEYDGLPVLSAAAPFRAGRQGPSDFTNVAAGDIAYRNVADLYIYPNTLQILKLNGAQVQEWLEMSAGQFNQIDASSTEVQALVNVDFPSYNFDVIDGVQYKIDITQPAKYNKDGSINNADAQRIVGLSYKGKAIDLKQEFLVVSNNYRASGGGKFPNVNDANIAIKAPNENRQVVADYIAELAAANVDGFDPSADGNWDFASINDTVNVTLKSSPSAETAEFAKKLSAVEATGEVDSEGFAIYKLNLAN</sequence>
<dbReference type="SUPFAM" id="SSF56300">
    <property type="entry name" value="Metallo-dependent phosphatases"/>
    <property type="match status" value="1"/>
</dbReference>
<reference evidence="14 15" key="1">
    <citation type="submission" date="2018-09" db="EMBL/GenBank/DDBJ databases">
        <authorList>
            <person name="Wang Z."/>
        </authorList>
    </citation>
    <scope>NUCLEOTIDE SEQUENCE [LARGE SCALE GENOMIC DNA]</scope>
    <source>
        <strain evidence="14 15">ALS 81</strain>
    </source>
</reference>
<dbReference type="InterPro" id="IPR006179">
    <property type="entry name" value="5_nucleotidase/apyrase"/>
</dbReference>
<dbReference type="EMBL" id="RAQO01000012">
    <property type="protein sequence ID" value="RKF13339.1"/>
    <property type="molecule type" value="Genomic_DNA"/>
</dbReference>